<comment type="similarity">
    <text evidence="1 4">Belongs to the bacterial ribosomal protein bL17 family.</text>
</comment>
<feature type="compositionally biased region" description="Polar residues" evidence="5">
    <location>
        <begin position="304"/>
        <end position="325"/>
    </location>
</feature>
<proteinExistence type="inferred from homology"/>
<name>A0ABQ8FDZ6_9FUNG</name>
<evidence type="ECO:0000313" key="6">
    <source>
        <dbReference type="EMBL" id="KAH6596630.1"/>
    </source>
</evidence>
<sequence length="359" mass="41618">MKHGIRFWQKKLGRTPQHRHDLMRNLLTELIHHERITTTVAKAKFVKHEMERMINMAKRGSSVDWRWARNSLRSQELTVPKLMHSLADRYRDRQGGYLRIVRKGYNASGSDRAPKAIVELVNNPYDLVYGEAKLFGNRVLKQLRDVEGLKYKREAMKLQDPMTGKEVDVFKLTERVEMAGKERRKLTLREVGIHKRLIRMRQSLISYPMARKAEHRNSHLIPPSEFRERQLKLQREVREVRRYHRKPSPKFRETISQHGFMVNSRYKVVPMPGVVQPLALSPGSTSATLGYIRKAPRKKALASGTLTKATAPSDATLSNKAGTNVQHDKPAKPEEDQSFTQKMLSRMGFGRFYSGRSKK</sequence>
<protein>
    <recommendedName>
        <fullName evidence="8">Ribosomal protein L17</fullName>
    </recommendedName>
</protein>
<feature type="region of interest" description="Disordered" evidence="5">
    <location>
        <begin position="300"/>
        <end position="341"/>
    </location>
</feature>
<gene>
    <name evidence="6" type="ORF">BASA50_004961</name>
</gene>
<evidence type="ECO:0000256" key="5">
    <source>
        <dbReference type="SAM" id="MobiDB-lite"/>
    </source>
</evidence>
<accession>A0ABQ8FDZ6</accession>
<dbReference type="Gene3D" id="3.90.1030.10">
    <property type="entry name" value="Ribosomal protein L17"/>
    <property type="match status" value="1"/>
</dbReference>
<reference evidence="6 7" key="1">
    <citation type="submission" date="2021-02" db="EMBL/GenBank/DDBJ databases">
        <title>Variation within the Batrachochytrium salamandrivorans European outbreak.</title>
        <authorList>
            <person name="Kelly M."/>
            <person name="Pasmans F."/>
            <person name="Shea T.P."/>
            <person name="Munoz J.F."/>
            <person name="Carranza S."/>
            <person name="Cuomo C.A."/>
            <person name="Martel A."/>
        </authorList>
    </citation>
    <scope>NUCLEOTIDE SEQUENCE [LARGE SCALE GENOMIC DNA]</scope>
    <source>
        <strain evidence="6 7">AMFP18/2</strain>
    </source>
</reference>
<evidence type="ECO:0008006" key="8">
    <source>
        <dbReference type="Google" id="ProtNLM"/>
    </source>
</evidence>
<evidence type="ECO:0000313" key="7">
    <source>
        <dbReference type="Proteomes" id="UP001648503"/>
    </source>
</evidence>
<dbReference type="Pfam" id="PF01196">
    <property type="entry name" value="Ribosomal_L17"/>
    <property type="match status" value="1"/>
</dbReference>
<dbReference type="SUPFAM" id="SSF64263">
    <property type="entry name" value="Prokaryotic ribosomal protein L17"/>
    <property type="match status" value="1"/>
</dbReference>
<dbReference type="InterPro" id="IPR000456">
    <property type="entry name" value="Ribosomal_bL17"/>
</dbReference>
<keyword evidence="7" id="KW-1185">Reference proteome</keyword>
<evidence type="ECO:0000256" key="1">
    <source>
        <dbReference type="ARBA" id="ARBA00008777"/>
    </source>
</evidence>
<organism evidence="6 7">
    <name type="scientific">Batrachochytrium salamandrivorans</name>
    <dbReference type="NCBI Taxonomy" id="1357716"/>
    <lineage>
        <taxon>Eukaryota</taxon>
        <taxon>Fungi</taxon>
        <taxon>Fungi incertae sedis</taxon>
        <taxon>Chytridiomycota</taxon>
        <taxon>Chytridiomycota incertae sedis</taxon>
        <taxon>Chytridiomycetes</taxon>
        <taxon>Rhizophydiales</taxon>
        <taxon>Rhizophydiales incertae sedis</taxon>
        <taxon>Batrachochytrium</taxon>
    </lineage>
</organism>
<dbReference type="NCBIfam" id="TIGR00059">
    <property type="entry name" value="L17"/>
    <property type="match status" value="1"/>
</dbReference>
<dbReference type="Proteomes" id="UP001648503">
    <property type="component" value="Unassembled WGS sequence"/>
</dbReference>
<evidence type="ECO:0000256" key="4">
    <source>
        <dbReference type="RuleBase" id="RU000660"/>
    </source>
</evidence>
<evidence type="ECO:0000256" key="2">
    <source>
        <dbReference type="ARBA" id="ARBA00022980"/>
    </source>
</evidence>
<evidence type="ECO:0000256" key="3">
    <source>
        <dbReference type="ARBA" id="ARBA00023274"/>
    </source>
</evidence>
<feature type="compositionally biased region" description="Basic and acidic residues" evidence="5">
    <location>
        <begin position="326"/>
        <end position="335"/>
    </location>
</feature>
<comment type="caution">
    <text evidence="6">The sequence shown here is derived from an EMBL/GenBank/DDBJ whole genome shotgun (WGS) entry which is preliminary data.</text>
</comment>
<dbReference type="InterPro" id="IPR036373">
    <property type="entry name" value="Ribosomal_bL17_sf"/>
</dbReference>
<dbReference type="PANTHER" id="PTHR14413">
    <property type="entry name" value="RIBOSOMAL PROTEIN L17"/>
    <property type="match status" value="1"/>
</dbReference>
<keyword evidence="3 4" id="KW-0687">Ribonucleoprotein</keyword>
<dbReference type="EMBL" id="JAFCIX010000204">
    <property type="protein sequence ID" value="KAH6596630.1"/>
    <property type="molecule type" value="Genomic_DNA"/>
</dbReference>
<keyword evidence="2 4" id="KW-0689">Ribosomal protein</keyword>
<dbReference type="PANTHER" id="PTHR14413:SF16">
    <property type="entry name" value="LARGE RIBOSOMAL SUBUNIT PROTEIN BL17M"/>
    <property type="match status" value="1"/>
</dbReference>